<evidence type="ECO:0000313" key="7">
    <source>
        <dbReference type="Proteomes" id="UP000308730"/>
    </source>
</evidence>
<dbReference type="InterPro" id="IPR050723">
    <property type="entry name" value="CFA/CMAS"/>
</dbReference>
<proteinExistence type="inferred from homology"/>
<evidence type="ECO:0000256" key="1">
    <source>
        <dbReference type="ARBA" id="ARBA00010815"/>
    </source>
</evidence>
<dbReference type="Proteomes" id="UP000308730">
    <property type="component" value="Unassembled WGS sequence"/>
</dbReference>
<dbReference type="GO" id="GO:0008610">
    <property type="term" value="P:lipid biosynthetic process"/>
    <property type="evidence" value="ECO:0007669"/>
    <property type="project" value="InterPro"/>
</dbReference>
<dbReference type="InterPro" id="IPR003333">
    <property type="entry name" value="CMAS"/>
</dbReference>
<comment type="similarity">
    <text evidence="1">Belongs to the CFA/CMAS family.</text>
</comment>
<keyword evidence="7" id="KW-1185">Reference proteome</keyword>
<dbReference type="CDD" id="cd02440">
    <property type="entry name" value="AdoMet_MTases"/>
    <property type="match status" value="1"/>
</dbReference>
<keyword evidence="2" id="KW-0489">Methyltransferase</keyword>
<dbReference type="SUPFAM" id="SSF53335">
    <property type="entry name" value="S-adenosyl-L-methionine-dependent methyltransferases"/>
    <property type="match status" value="1"/>
</dbReference>
<dbReference type="AlphaFoldDB" id="A0A4S4MR01"/>
<dbReference type="InterPro" id="IPR029063">
    <property type="entry name" value="SAM-dependent_MTases_sf"/>
</dbReference>
<keyword evidence="5" id="KW-0443">Lipid metabolism</keyword>
<dbReference type="EMBL" id="SGPM01000223">
    <property type="protein sequence ID" value="THH27807.1"/>
    <property type="molecule type" value="Genomic_DNA"/>
</dbReference>
<evidence type="ECO:0000256" key="3">
    <source>
        <dbReference type="ARBA" id="ARBA00022679"/>
    </source>
</evidence>
<dbReference type="GO" id="GO:0032259">
    <property type="term" value="P:methylation"/>
    <property type="evidence" value="ECO:0007669"/>
    <property type="project" value="UniProtKB-KW"/>
</dbReference>
<gene>
    <name evidence="6" type="ORF">EUX98_g6381</name>
</gene>
<organism evidence="6 7">
    <name type="scientific">Antrodiella citrinella</name>
    <dbReference type="NCBI Taxonomy" id="2447956"/>
    <lineage>
        <taxon>Eukaryota</taxon>
        <taxon>Fungi</taxon>
        <taxon>Dikarya</taxon>
        <taxon>Basidiomycota</taxon>
        <taxon>Agaricomycotina</taxon>
        <taxon>Agaricomycetes</taxon>
        <taxon>Polyporales</taxon>
        <taxon>Steccherinaceae</taxon>
        <taxon>Antrodiella</taxon>
    </lineage>
</organism>
<dbReference type="OrthoDB" id="8300214at2759"/>
<keyword evidence="3" id="KW-0808">Transferase</keyword>
<name>A0A4S4MR01_9APHY</name>
<dbReference type="PIRSF" id="PIRSF003085">
    <property type="entry name" value="CMAS"/>
    <property type="match status" value="1"/>
</dbReference>
<evidence type="ECO:0000256" key="4">
    <source>
        <dbReference type="ARBA" id="ARBA00022691"/>
    </source>
</evidence>
<evidence type="ECO:0008006" key="8">
    <source>
        <dbReference type="Google" id="ProtNLM"/>
    </source>
</evidence>
<protein>
    <recommendedName>
        <fullName evidence="8">Cyclopropane-fatty-acyl-phospholipid synthase</fullName>
    </recommendedName>
</protein>
<dbReference type="GO" id="GO:0008168">
    <property type="term" value="F:methyltransferase activity"/>
    <property type="evidence" value="ECO:0007669"/>
    <property type="project" value="UniProtKB-KW"/>
</dbReference>
<comment type="caution">
    <text evidence="6">The sequence shown here is derived from an EMBL/GenBank/DDBJ whole genome shotgun (WGS) entry which is preliminary data.</text>
</comment>
<keyword evidence="4" id="KW-0949">S-adenosyl-L-methionine</keyword>
<dbReference type="PANTHER" id="PTHR43667">
    <property type="entry name" value="CYCLOPROPANE-FATTY-ACYL-PHOSPHOLIPID SYNTHASE"/>
    <property type="match status" value="1"/>
</dbReference>
<evidence type="ECO:0000313" key="6">
    <source>
        <dbReference type="EMBL" id="THH27807.1"/>
    </source>
</evidence>
<evidence type="ECO:0000256" key="5">
    <source>
        <dbReference type="ARBA" id="ARBA00023098"/>
    </source>
</evidence>
<sequence>MGFAEAFMFGDIECDNLINVFEIFILNKAALASMSNTLSIIVGTISAKITSSRFLGSLANTRSNISSHYDLSNEMYMGFLSKDMTYSSAIFEDLDGDLVDSREASLSPESPVSSEAKLIIQGAQHTPVSENNDPLYEGQMRKYDHLIRKANIRPGHRVLEIGSGWGAFAIRIAQSIPRTTIDTITLSSRQLELAAQRIKDAGLEDRINIHLMDYRSMPLEWEGAFDRAVSVEMMEHVGYNFLEVYWKHTDWALKKGTGAGVIQCITLPEALTFPSQIFPGGHIPTTTHLITSLRDGSRGALVVESVNNIGPHYARTLRMWRQRFEASFDRIIVPALRQEYRDIMTDEEIQIFKRRWIYYYSYCEIGFTTRALGGLFYFNEISLPVLTTAIAI</sequence>
<evidence type="ECO:0000256" key="2">
    <source>
        <dbReference type="ARBA" id="ARBA00022603"/>
    </source>
</evidence>
<accession>A0A4S4MR01</accession>
<dbReference type="Gene3D" id="3.40.50.150">
    <property type="entry name" value="Vaccinia Virus protein VP39"/>
    <property type="match status" value="1"/>
</dbReference>
<dbReference type="PANTHER" id="PTHR43667:SF2">
    <property type="entry name" value="FATTY ACID C-METHYL TRANSFERASE"/>
    <property type="match status" value="1"/>
</dbReference>
<dbReference type="Pfam" id="PF02353">
    <property type="entry name" value="CMAS"/>
    <property type="match status" value="2"/>
</dbReference>
<reference evidence="6 7" key="1">
    <citation type="submission" date="2019-02" db="EMBL/GenBank/DDBJ databases">
        <title>Genome sequencing of the rare red list fungi Antrodiella citrinella (Flaviporus citrinellus).</title>
        <authorList>
            <person name="Buettner E."/>
            <person name="Kellner H."/>
        </authorList>
    </citation>
    <scope>NUCLEOTIDE SEQUENCE [LARGE SCALE GENOMIC DNA]</scope>
    <source>
        <strain evidence="6 7">DSM 108506</strain>
    </source>
</reference>